<comment type="caution">
    <text evidence="1">The sequence shown here is derived from an EMBL/GenBank/DDBJ whole genome shotgun (WGS) entry which is preliminary data.</text>
</comment>
<dbReference type="InterPro" id="IPR052965">
    <property type="entry name" value="Pigment-catalase-like"/>
</dbReference>
<accession>A0A6A6MEA8</accession>
<proteinExistence type="predicted"/>
<organism evidence="1 2">
    <name type="scientific">Hevea brasiliensis</name>
    <name type="common">Para rubber tree</name>
    <name type="synonym">Siphonia brasiliensis</name>
    <dbReference type="NCBI Taxonomy" id="3981"/>
    <lineage>
        <taxon>Eukaryota</taxon>
        <taxon>Viridiplantae</taxon>
        <taxon>Streptophyta</taxon>
        <taxon>Embryophyta</taxon>
        <taxon>Tracheophyta</taxon>
        <taxon>Spermatophyta</taxon>
        <taxon>Magnoliopsida</taxon>
        <taxon>eudicotyledons</taxon>
        <taxon>Gunneridae</taxon>
        <taxon>Pentapetalae</taxon>
        <taxon>rosids</taxon>
        <taxon>fabids</taxon>
        <taxon>Malpighiales</taxon>
        <taxon>Euphorbiaceae</taxon>
        <taxon>Crotonoideae</taxon>
        <taxon>Micrandreae</taxon>
        <taxon>Hevea</taxon>
    </lineage>
</organism>
<reference evidence="1 2" key="1">
    <citation type="journal article" date="2020" name="Mol. Plant">
        <title>The Chromosome-Based Rubber Tree Genome Provides New Insights into Spurge Genome Evolution and Rubber Biosynthesis.</title>
        <authorList>
            <person name="Liu J."/>
            <person name="Shi C."/>
            <person name="Shi C.C."/>
            <person name="Li W."/>
            <person name="Zhang Q.J."/>
            <person name="Zhang Y."/>
            <person name="Li K."/>
            <person name="Lu H.F."/>
            <person name="Shi C."/>
            <person name="Zhu S.T."/>
            <person name="Xiao Z.Y."/>
            <person name="Nan H."/>
            <person name="Yue Y."/>
            <person name="Zhu X.G."/>
            <person name="Wu Y."/>
            <person name="Hong X.N."/>
            <person name="Fan G.Y."/>
            <person name="Tong Y."/>
            <person name="Zhang D."/>
            <person name="Mao C.L."/>
            <person name="Liu Y.L."/>
            <person name="Hao S.J."/>
            <person name="Liu W.Q."/>
            <person name="Lv M.Q."/>
            <person name="Zhang H.B."/>
            <person name="Liu Y."/>
            <person name="Hu-Tang G.R."/>
            <person name="Wang J.P."/>
            <person name="Wang J.H."/>
            <person name="Sun Y.H."/>
            <person name="Ni S.B."/>
            <person name="Chen W.B."/>
            <person name="Zhang X.C."/>
            <person name="Jiao Y.N."/>
            <person name="Eichler E.E."/>
            <person name="Li G.H."/>
            <person name="Liu X."/>
            <person name="Gao L.Z."/>
        </authorList>
    </citation>
    <scope>NUCLEOTIDE SEQUENCE [LARGE SCALE GENOMIC DNA]</scope>
    <source>
        <strain evidence="2">cv. GT1</strain>
        <tissue evidence="1">Leaf</tissue>
    </source>
</reference>
<evidence type="ECO:0000313" key="1">
    <source>
        <dbReference type="EMBL" id="KAF2310309.1"/>
    </source>
</evidence>
<dbReference type="Pfam" id="PF13668">
    <property type="entry name" value="Ferritin_2"/>
    <property type="match status" value="1"/>
</dbReference>
<evidence type="ECO:0000313" key="2">
    <source>
        <dbReference type="Proteomes" id="UP000467840"/>
    </source>
</evidence>
<dbReference type="EMBL" id="JAAGAX010000006">
    <property type="protein sequence ID" value="KAF2310309.1"/>
    <property type="molecule type" value="Genomic_DNA"/>
</dbReference>
<dbReference type="AlphaFoldDB" id="A0A6A6MEA8"/>
<dbReference type="PANTHER" id="PTHR31694:SF12">
    <property type="entry name" value="DESICCATION-LIKE PROTEIN"/>
    <property type="match status" value="1"/>
</dbReference>
<name>A0A6A6MEA8_HEVBR</name>
<protein>
    <submittedName>
        <fullName evidence="1">Uncharacterized protein</fullName>
    </submittedName>
</protein>
<sequence>MGAIYVEVQLVAGLLAVESGQDAVIRALLYKRAKENLHPYGVTVAEFTDSISEIRNELGNAGLKDEGLIVPKYQGAEGKISGKILAGDNYSLGFARTPEEILRIVYGGGDERAPGGIIVASLLLITPISYSSQLVIRNIVDDEHKISCSIPENDIDLLEFPLNLEYLGAEFFLHASMGHGLDRYAPSLASGGPRPLGAKKANLDPFIRDVIEQFAWQNVGHLRGIKKTVEGFPRPLLDLRAELFAEVMDKAFGRSLSPPFDPYASGLNFLIASYMIPYVCLTGYIGTNQRLEGSASKQLVAGLLAVKSGQDAIIRGLLYQRAFEKLQPYGITVAEFTDRISDLRNKLGHRGLKDEGLIVPQYQGAEGKIRGNVLVGNQYSVGFARSPREILRIVYGGGNEHSAGGFFPHGANGRIARSYIH</sequence>
<dbReference type="PANTHER" id="PTHR31694">
    <property type="entry name" value="DESICCATION-LIKE PROTEIN"/>
    <property type="match status" value="1"/>
</dbReference>
<keyword evidence="2" id="KW-1185">Reference proteome</keyword>
<dbReference type="Proteomes" id="UP000467840">
    <property type="component" value="Chromosome 14"/>
</dbReference>
<gene>
    <name evidence="1" type="ORF">GH714_007688</name>
</gene>